<keyword evidence="1" id="KW-0732">Signal</keyword>
<comment type="caution">
    <text evidence="2">The sequence shown here is derived from an EMBL/GenBank/DDBJ whole genome shotgun (WGS) entry which is preliminary data.</text>
</comment>
<dbReference type="AlphaFoldDB" id="A0A8T2INN3"/>
<organism evidence="2 3">
    <name type="scientific">Hymenochirus boettgeri</name>
    <name type="common">Congo dwarf clawed frog</name>
    <dbReference type="NCBI Taxonomy" id="247094"/>
    <lineage>
        <taxon>Eukaryota</taxon>
        <taxon>Metazoa</taxon>
        <taxon>Chordata</taxon>
        <taxon>Craniata</taxon>
        <taxon>Vertebrata</taxon>
        <taxon>Euteleostomi</taxon>
        <taxon>Amphibia</taxon>
        <taxon>Batrachia</taxon>
        <taxon>Anura</taxon>
        <taxon>Pipoidea</taxon>
        <taxon>Pipidae</taxon>
        <taxon>Pipinae</taxon>
        <taxon>Hymenochirus</taxon>
    </lineage>
</organism>
<sequence length="88" mass="9439">MKLLPALALITLLAICTVSAEETSLISSTITYAQEVSGDLANKAKDALDSVTQNAVYVFDLAFTEVNNAYGSVVKTLIDKWSDLTNPQ</sequence>
<evidence type="ECO:0000313" key="2">
    <source>
        <dbReference type="EMBL" id="KAG8434529.1"/>
    </source>
</evidence>
<gene>
    <name evidence="2" type="ORF">GDO86_012779</name>
</gene>
<reference evidence="2" key="1">
    <citation type="thesis" date="2020" institute="ProQuest LLC" country="789 East Eisenhower Parkway, Ann Arbor, MI, USA">
        <title>Comparative Genomics and Chromosome Evolution.</title>
        <authorList>
            <person name="Mudd A.B."/>
        </authorList>
    </citation>
    <scope>NUCLEOTIDE SEQUENCE</scope>
    <source>
        <strain evidence="2">Female2</strain>
        <tissue evidence="2">Blood</tissue>
    </source>
</reference>
<dbReference type="Proteomes" id="UP000812440">
    <property type="component" value="Chromosome 7"/>
</dbReference>
<evidence type="ECO:0000256" key="1">
    <source>
        <dbReference type="SAM" id="SignalP"/>
    </source>
</evidence>
<name>A0A8T2INN3_9PIPI</name>
<keyword evidence="3" id="KW-1185">Reference proteome</keyword>
<protein>
    <submittedName>
        <fullName evidence="2">Uncharacterized protein</fullName>
    </submittedName>
</protein>
<feature type="chain" id="PRO_5035737381" evidence="1">
    <location>
        <begin position="21"/>
        <end position="88"/>
    </location>
</feature>
<proteinExistence type="predicted"/>
<evidence type="ECO:0000313" key="3">
    <source>
        <dbReference type="Proteomes" id="UP000812440"/>
    </source>
</evidence>
<feature type="signal peptide" evidence="1">
    <location>
        <begin position="1"/>
        <end position="20"/>
    </location>
</feature>
<dbReference type="EMBL" id="JAACNH010000008">
    <property type="protein sequence ID" value="KAG8434529.1"/>
    <property type="molecule type" value="Genomic_DNA"/>
</dbReference>
<accession>A0A8T2INN3</accession>